<reference evidence="1" key="1">
    <citation type="journal article" date="2020" name="mSystems">
        <title>Genome- and Community-Level Interaction Insights into Carbon Utilization and Element Cycling Functions of Hydrothermarchaeota in Hydrothermal Sediment.</title>
        <authorList>
            <person name="Zhou Z."/>
            <person name="Liu Y."/>
            <person name="Xu W."/>
            <person name="Pan J."/>
            <person name="Luo Z.H."/>
            <person name="Li M."/>
        </authorList>
    </citation>
    <scope>NUCLEOTIDE SEQUENCE [LARGE SCALE GENOMIC DNA]</scope>
    <source>
        <strain evidence="1">SpSt-456</strain>
    </source>
</reference>
<evidence type="ECO:0000313" key="1">
    <source>
        <dbReference type="EMBL" id="HFK97630.1"/>
    </source>
</evidence>
<name>A0A832EJR8_9BACT</name>
<accession>A0A832EJR8</accession>
<dbReference type="AlphaFoldDB" id="A0A832EJR8"/>
<proteinExistence type="predicted"/>
<sequence length="70" mass="8092">MAQIKVYYDRVGNTLTIWFADPQQEYVCEETGDEVVLMKDESGRVIGFEKLNFSVSETEQWHIAFETVAV</sequence>
<gene>
    <name evidence="1" type="ORF">ENS06_09975</name>
</gene>
<dbReference type="EMBL" id="DSTK01000031">
    <property type="protein sequence ID" value="HFK97630.1"/>
    <property type="molecule type" value="Genomic_DNA"/>
</dbReference>
<dbReference type="Pfam" id="PF10049">
    <property type="entry name" value="DUF2283"/>
    <property type="match status" value="1"/>
</dbReference>
<organism evidence="1">
    <name type="scientific">Desulfacinum infernum</name>
    <dbReference type="NCBI Taxonomy" id="35837"/>
    <lineage>
        <taxon>Bacteria</taxon>
        <taxon>Pseudomonadati</taxon>
        <taxon>Thermodesulfobacteriota</taxon>
        <taxon>Syntrophobacteria</taxon>
        <taxon>Syntrophobacterales</taxon>
        <taxon>Syntrophobacteraceae</taxon>
        <taxon>Desulfacinum</taxon>
    </lineage>
</organism>
<protein>
    <submittedName>
        <fullName evidence="1">DUF2283 domain-containing protein</fullName>
    </submittedName>
</protein>
<dbReference type="InterPro" id="IPR019270">
    <property type="entry name" value="DUF2283"/>
</dbReference>
<comment type="caution">
    <text evidence="1">The sequence shown here is derived from an EMBL/GenBank/DDBJ whole genome shotgun (WGS) entry which is preliminary data.</text>
</comment>